<dbReference type="EMBL" id="JABDJR010000419">
    <property type="protein sequence ID" value="NNF07166.1"/>
    <property type="molecule type" value="Genomic_DNA"/>
</dbReference>
<accession>A0A7Y2E8L3</accession>
<evidence type="ECO:0000259" key="3">
    <source>
        <dbReference type="SMART" id="SM00967"/>
    </source>
</evidence>
<proteinExistence type="predicted"/>
<dbReference type="Proteomes" id="UP000547674">
    <property type="component" value="Unassembled WGS sequence"/>
</dbReference>
<keyword evidence="2 4" id="KW-0808">Transferase</keyword>
<dbReference type="PANTHER" id="PTHR46429:SF1">
    <property type="entry name" value="23S RRNA (GUANOSINE-2'-O-)-METHYLTRANSFERASE RLMB"/>
    <property type="match status" value="1"/>
</dbReference>
<dbReference type="AlphaFoldDB" id="A0A7Y2E8L3"/>
<dbReference type="InterPro" id="IPR029064">
    <property type="entry name" value="Ribosomal_eL30-like_sf"/>
</dbReference>
<dbReference type="InterPro" id="IPR029028">
    <property type="entry name" value="Alpha/beta_knot_MTases"/>
</dbReference>
<dbReference type="CDD" id="cd18103">
    <property type="entry name" value="SpoU-like_RlmB"/>
    <property type="match status" value="1"/>
</dbReference>
<dbReference type="InterPro" id="IPR013123">
    <property type="entry name" value="SpoU_subst-bd"/>
</dbReference>
<dbReference type="InterPro" id="IPR001537">
    <property type="entry name" value="SpoU_MeTrfase"/>
</dbReference>
<dbReference type="InterPro" id="IPR004441">
    <property type="entry name" value="rRNA_MeTrfase_TrmH"/>
</dbReference>
<dbReference type="SMART" id="SM00967">
    <property type="entry name" value="SpoU_sub_bind"/>
    <property type="match status" value="1"/>
</dbReference>
<organism evidence="4 5">
    <name type="scientific">Eiseniibacteriota bacterium</name>
    <dbReference type="NCBI Taxonomy" id="2212470"/>
    <lineage>
        <taxon>Bacteria</taxon>
        <taxon>Candidatus Eiseniibacteriota</taxon>
    </lineage>
</organism>
<dbReference type="Pfam" id="PF00588">
    <property type="entry name" value="SpoU_methylase"/>
    <property type="match status" value="1"/>
</dbReference>
<dbReference type="GO" id="GO:0008173">
    <property type="term" value="F:RNA methyltransferase activity"/>
    <property type="evidence" value="ECO:0007669"/>
    <property type="project" value="InterPro"/>
</dbReference>
<evidence type="ECO:0000313" key="4">
    <source>
        <dbReference type="EMBL" id="NNF07166.1"/>
    </source>
</evidence>
<evidence type="ECO:0000313" key="5">
    <source>
        <dbReference type="Proteomes" id="UP000547674"/>
    </source>
</evidence>
<dbReference type="InterPro" id="IPR029026">
    <property type="entry name" value="tRNA_m1G_MTases_N"/>
</dbReference>
<name>A0A7Y2E8L3_UNCEI</name>
<comment type="caution">
    <text evidence="4">The sequence shown here is derived from an EMBL/GenBank/DDBJ whole genome shotgun (WGS) entry which is preliminary data.</text>
</comment>
<sequence length="240" mass="26072">MDFLYGIAPVHQALLANKRSLKRLWVKPGKPSPKLQELLRAAQKAGMKAETADLNFIANKVKGKNHQGVLLECGNLPTLDLQDWVDSLGPEARLLMLDQIEDPQNVGGMLRTAAFLGMNAALMLRSKSSPLTPTVSKASAGAMESFPIIQVTNLAEAIRFLQSNEFFIYGADLSAESVDYRSVDPSSRAGLVMGNEGSGLRSLTQKRCDQLVEIPRQGPMESLNVGVAAGLLMAHFTRRP</sequence>
<dbReference type="Gene3D" id="3.40.1280.10">
    <property type="match status" value="1"/>
</dbReference>
<gene>
    <name evidence="4" type="primary">rlmB</name>
    <name evidence="4" type="ORF">HKN21_10430</name>
</gene>
<dbReference type="GO" id="GO:0003723">
    <property type="term" value="F:RNA binding"/>
    <property type="evidence" value="ECO:0007669"/>
    <property type="project" value="InterPro"/>
</dbReference>
<dbReference type="GO" id="GO:0005829">
    <property type="term" value="C:cytosol"/>
    <property type="evidence" value="ECO:0007669"/>
    <property type="project" value="TreeGrafter"/>
</dbReference>
<evidence type="ECO:0000256" key="2">
    <source>
        <dbReference type="ARBA" id="ARBA00022679"/>
    </source>
</evidence>
<dbReference type="SUPFAM" id="SSF75217">
    <property type="entry name" value="alpha/beta knot"/>
    <property type="match status" value="1"/>
</dbReference>
<dbReference type="GO" id="GO:0006396">
    <property type="term" value="P:RNA processing"/>
    <property type="evidence" value="ECO:0007669"/>
    <property type="project" value="InterPro"/>
</dbReference>
<protein>
    <submittedName>
        <fullName evidence="4">23S rRNA (Guanosine(2251)-2'-O)-methyltransferase RlmB</fullName>
    </submittedName>
</protein>
<keyword evidence="1 4" id="KW-0489">Methyltransferase</keyword>
<feature type="domain" description="RNA 2-O ribose methyltransferase substrate binding" evidence="3">
    <location>
        <begin position="3"/>
        <end position="79"/>
    </location>
</feature>
<dbReference type="SUPFAM" id="SSF55315">
    <property type="entry name" value="L30e-like"/>
    <property type="match status" value="1"/>
</dbReference>
<evidence type="ECO:0000256" key="1">
    <source>
        <dbReference type="ARBA" id="ARBA00022603"/>
    </source>
</evidence>
<dbReference type="NCBIfam" id="TIGR00186">
    <property type="entry name" value="rRNA_methyl_3"/>
    <property type="match status" value="1"/>
</dbReference>
<dbReference type="Gene3D" id="3.30.1330.30">
    <property type="match status" value="1"/>
</dbReference>
<dbReference type="Pfam" id="PF08032">
    <property type="entry name" value="SpoU_sub_bind"/>
    <property type="match status" value="1"/>
</dbReference>
<reference evidence="4 5" key="1">
    <citation type="submission" date="2020-03" db="EMBL/GenBank/DDBJ databases">
        <title>Metabolic flexibility allows generalist bacteria to become dominant in a frequently disturbed ecosystem.</title>
        <authorList>
            <person name="Chen Y.-J."/>
            <person name="Leung P.M."/>
            <person name="Bay S.K."/>
            <person name="Hugenholtz P."/>
            <person name="Kessler A.J."/>
            <person name="Shelley G."/>
            <person name="Waite D.W."/>
            <person name="Cook P.L."/>
            <person name="Greening C."/>
        </authorList>
    </citation>
    <scope>NUCLEOTIDE SEQUENCE [LARGE SCALE GENOMIC DNA]</scope>
    <source>
        <strain evidence="4">SS_bin_28</strain>
    </source>
</reference>
<dbReference type="PANTHER" id="PTHR46429">
    <property type="entry name" value="23S RRNA (GUANOSINE-2'-O-)-METHYLTRANSFERASE RLMB"/>
    <property type="match status" value="1"/>
</dbReference>
<dbReference type="GO" id="GO:0032259">
    <property type="term" value="P:methylation"/>
    <property type="evidence" value="ECO:0007669"/>
    <property type="project" value="UniProtKB-KW"/>
</dbReference>